<dbReference type="Gene3D" id="3.20.20.190">
    <property type="entry name" value="Phosphatidylinositol (PI) phosphodiesterase"/>
    <property type="match status" value="1"/>
</dbReference>
<gene>
    <name evidence="2" type="ORF">BOTBODRAFT_38071</name>
</gene>
<dbReference type="PANTHER" id="PTHR43805">
    <property type="entry name" value="GLYCEROPHOSPHORYL DIESTER PHOSPHODIESTERASE"/>
    <property type="match status" value="1"/>
</dbReference>
<dbReference type="AlphaFoldDB" id="A0A067M0N9"/>
<dbReference type="PANTHER" id="PTHR43805:SF1">
    <property type="entry name" value="GP-PDE DOMAIN-CONTAINING PROTEIN"/>
    <property type="match status" value="1"/>
</dbReference>
<keyword evidence="3" id="KW-1185">Reference proteome</keyword>
<accession>A0A067M0N9</accession>
<dbReference type="CDD" id="cd08570">
    <property type="entry name" value="GDPD_YPL206cp_fungi"/>
    <property type="match status" value="1"/>
</dbReference>
<dbReference type="Proteomes" id="UP000027195">
    <property type="component" value="Unassembled WGS sequence"/>
</dbReference>
<evidence type="ECO:0000313" key="2">
    <source>
        <dbReference type="EMBL" id="KDQ08240.1"/>
    </source>
</evidence>
<evidence type="ECO:0000313" key="3">
    <source>
        <dbReference type="Proteomes" id="UP000027195"/>
    </source>
</evidence>
<proteinExistence type="predicted"/>
<dbReference type="SUPFAM" id="SSF51695">
    <property type="entry name" value="PLC-like phosphodiesterases"/>
    <property type="match status" value="1"/>
</dbReference>
<dbReference type="PROSITE" id="PS51704">
    <property type="entry name" value="GP_PDE"/>
    <property type="match status" value="1"/>
</dbReference>
<dbReference type="STRING" id="930990.A0A067M0N9"/>
<dbReference type="GO" id="GO:0006629">
    <property type="term" value="P:lipid metabolic process"/>
    <property type="evidence" value="ECO:0007669"/>
    <property type="project" value="InterPro"/>
</dbReference>
<name>A0A067M0N9_BOTB1</name>
<dbReference type="EMBL" id="KL198093">
    <property type="protein sequence ID" value="KDQ08240.1"/>
    <property type="molecule type" value="Genomic_DNA"/>
</dbReference>
<dbReference type="InterPro" id="IPR030395">
    <property type="entry name" value="GP_PDE_dom"/>
</dbReference>
<sequence length="314" mass="35445">MSIPTASDLPQCWGHRGASAAFPENTLASFEAAMRDGAEGIESDVHVSRDGVVVMFHDPHLHRTTDGKGAIRELDWHGEQGMQHVRTIKEPRQSIPTFAETIALLMKPENSHVLFNVDVKVQNDPERLFKLMNDIIVSYPSWGTVLAPRIILGLWHPKFIAPAHKELPYLRRAHIGTSPSFARTYFFDSCEAFSMSFASLCTPEGTKFREDCQKAGKSVMVWTVNRPEEMLEAVRWGVRAILTDVTKVWLNLRDELAADSARLSRPTLLSRLFLWLRLDYYTAVQKSQWIADISSLERQGGPFMLVQLPVTVTA</sequence>
<dbReference type="HOGENOM" id="CLU_030006_1_0_1"/>
<organism evidence="2 3">
    <name type="scientific">Botryobasidium botryosum (strain FD-172 SS1)</name>
    <dbReference type="NCBI Taxonomy" id="930990"/>
    <lineage>
        <taxon>Eukaryota</taxon>
        <taxon>Fungi</taxon>
        <taxon>Dikarya</taxon>
        <taxon>Basidiomycota</taxon>
        <taxon>Agaricomycotina</taxon>
        <taxon>Agaricomycetes</taxon>
        <taxon>Cantharellales</taxon>
        <taxon>Botryobasidiaceae</taxon>
        <taxon>Botryobasidium</taxon>
    </lineage>
</organism>
<dbReference type="OrthoDB" id="1058301at2759"/>
<protein>
    <recommendedName>
        <fullName evidence="1">GP-PDE domain-containing protein</fullName>
    </recommendedName>
</protein>
<dbReference type="Pfam" id="PF03009">
    <property type="entry name" value="GDPD"/>
    <property type="match status" value="1"/>
</dbReference>
<dbReference type="GO" id="GO:0008081">
    <property type="term" value="F:phosphoric diester hydrolase activity"/>
    <property type="evidence" value="ECO:0007669"/>
    <property type="project" value="InterPro"/>
</dbReference>
<dbReference type="InterPro" id="IPR017946">
    <property type="entry name" value="PLC-like_Pdiesterase_TIM-brl"/>
</dbReference>
<dbReference type="InParanoid" id="A0A067M0N9"/>
<feature type="domain" description="GP-PDE" evidence="1">
    <location>
        <begin position="10"/>
        <end position="253"/>
    </location>
</feature>
<reference evidence="3" key="1">
    <citation type="journal article" date="2014" name="Proc. Natl. Acad. Sci. U.S.A.">
        <title>Extensive sampling of basidiomycete genomes demonstrates inadequacy of the white-rot/brown-rot paradigm for wood decay fungi.</title>
        <authorList>
            <person name="Riley R."/>
            <person name="Salamov A.A."/>
            <person name="Brown D.W."/>
            <person name="Nagy L.G."/>
            <person name="Floudas D."/>
            <person name="Held B.W."/>
            <person name="Levasseur A."/>
            <person name="Lombard V."/>
            <person name="Morin E."/>
            <person name="Otillar R."/>
            <person name="Lindquist E.A."/>
            <person name="Sun H."/>
            <person name="LaButti K.M."/>
            <person name="Schmutz J."/>
            <person name="Jabbour D."/>
            <person name="Luo H."/>
            <person name="Baker S.E."/>
            <person name="Pisabarro A.G."/>
            <person name="Walton J.D."/>
            <person name="Blanchette R.A."/>
            <person name="Henrissat B."/>
            <person name="Martin F."/>
            <person name="Cullen D."/>
            <person name="Hibbett D.S."/>
            <person name="Grigoriev I.V."/>
        </authorList>
    </citation>
    <scope>NUCLEOTIDE SEQUENCE [LARGE SCALE GENOMIC DNA]</scope>
    <source>
        <strain evidence="3">FD-172 SS1</strain>
    </source>
</reference>
<dbReference type="FunCoup" id="A0A067M0N9">
    <property type="interactions" value="98"/>
</dbReference>
<evidence type="ECO:0000259" key="1">
    <source>
        <dbReference type="PROSITE" id="PS51704"/>
    </source>
</evidence>